<keyword evidence="1" id="KW-0472">Membrane</keyword>
<gene>
    <name evidence="2" type="ORF">CKG00_18120</name>
</gene>
<keyword evidence="1" id="KW-0812">Transmembrane</keyword>
<comment type="caution">
    <text evidence="2">The sequence shown here is derived from an EMBL/GenBank/DDBJ whole genome shotgun (WGS) entry which is preliminary data.</text>
</comment>
<dbReference type="Proteomes" id="UP000286908">
    <property type="component" value="Unassembled WGS sequence"/>
</dbReference>
<dbReference type="OrthoDB" id="6638093at2"/>
<evidence type="ECO:0000313" key="2">
    <source>
        <dbReference type="EMBL" id="RUT64278.1"/>
    </source>
</evidence>
<name>A0A433ZQ79_MORMO</name>
<keyword evidence="1" id="KW-1133">Transmembrane helix</keyword>
<dbReference type="AlphaFoldDB" id="A0A433ZQ79"/>
<feature type="transmembrane region" description="Helical" evidence="1">
    <location>
        <begin position="61"/>
        <end position="85"/>
    </location>
</feature>
<protein>
    <submittedName>
        <fullName evidence="2">Uncharacterized protein</fullName>
    </submittedName>
</protein>
<proteinExistence type="predicted"/>
<sequence length="117" mass="13992">MKYFKQYPVTLRHFLDRPAYAAAAGYDFNFFDCMAFTAHKYVECMKSYNWFFWLDTEIRELPFTAITLFTMIFIAVTTPFIYPVYGVATYVMCRRAGKVKHTEIIDRNITGWLMRFK</sequence>
<evidence type="ECO:0000256" key="1">
    <source>
        <dbReference type="SAM" id="Phobius"/>
    </source>
</evidence>
<dbReference type="EMBL" id="NRQY01000003">
    <property type="protein sequence ID" value="RUT64278.1"/>
    <property type="molecule type" value="Genomic_DNA"/>
</dbReference>
<accession>A0A433ZQ79</accession>
<evidence type="ECO:0000313" key="3">
    <source>
        <dbReference type="Proteomes" id="UP000286908"/>
    </source>
</evidence>
<reference evidence="2 3" key="1">
    <citation type="submission" date="2017-08" db="EMBL/GenBank/DDBJ databases">
        <title>Draft genome sequence of pheromone producing symbiont Morganella morganii, of the female New Zealand grass grub Costelytra giveni.</title>
        <authorList>
            <person name="Laugraud A."/>
            <person name="Young S.D."/>
            <person name="Hurst M.H."/>
        </authorList>
    </citation>
    <scope>NUCLEOTIDE SEQUENCE [LARGE SCALE GENOMIC DNA]</scope>
    <source>
        <strain evidence="2 3">MMsCG</strain>
    </source>
</reference>
<organism evidence="2 3">
    <name type="scientific">Morganella morganii</name>
    <name type="common">Proteus morganii</name>
    <dbReference type="NCBI Taxonomy" id="582"/>
    <lineage>
        <taxon>Bacteria</taxon>
        <taxon>Pseudomonadati</taxon>
        <taxon>Pseudomonadota</taxon>
        <taxon>Gammaproteobacteria</taxon>
        <taxon>Enterobacterales</taxon>
        <taxon>Morganellaceae</taxon>
        <taxon>Morganella</taxon>
    </lineage>
</organism>